<feature type="domain" description="Amidohydrolase-related" evidence="3">
    <location>
        <begin position="2"/>
        <end position="62"/>
    </location>
</feature>
<protein>
    <submittedName>
        <fullName evidence="4">Amidohydrolase family protein</fullName>
    </submittedName>
</protein>
<evidence type="ECO:0000256" key="1">
    <source>
        <dbReference type="ARBA" id="ARBA00022801"/>
    </source>
</evidence>
<dbReference type="Gene3D" id="2.30.40.10">
    <property type="entry name" value="Urease, subunit C, domain 1"/>
    <property type="match status" value="1"/>
</dbReference>
<dbReference type="PANTHER" id="PTHR43794">
    <property type="entry name" value="AMINOHYDROLASE SSNA-RELATED"/>
    <property type="match status" value="1"/>
</dbReference>
<accession>A0ABW0V2W9</accession>
<dbReference type="InterPro" id="IPR006680">
    <property type="entry name" value="Amidohydro-rel"/>
</dbReference>
<sequence length="114" mass="12377">MGGARALGLDHLIGSITPGKRADLVMLRTDTPAMTPTHNPAGHIVFQAGRGDVDTVLVDGRVLKHRGALIGVDLRRARQLVEQSLEYLRSRIPEEDWQRAMNPPPGTAARQPGL</sequence>
<evidence type="ECO:0000256" key="2">
    <source>
        <dbReference type="SAM" id="MobiDB-lite"/>
    </source>
</evidence>
<comment type="caution">
    <text evidence="4">The sequence shown here is derived from an EMBL/GenBank/DDBJ whole genome shotgun (WGS) entry which is preliminary data.</text>
</comment>
<proteinExistence type="predicted"/>
<feature type="region of interest" description="Disordered" evidence="2">
    <location>
        <begin position="94"/>
        <end position="114"/>
    </location>
</feature>
<name>A0ABW0V2W9_9ACTN</name>
<reference evidence="5" key="1">
    <citation type="journal article" date="2019" name="Int. J. Syst. Evol. Microbiol.">
        <title>The Global Catalogue of Microorganisms (GCM) 10K type strain sequencing project: providing services to taxonomists for standard genome sequencing and annotation.</title>
        <authorList>
            <consortium name="The Broad Institute Genomics Platform"/>
            <consortium name="The Broad Institute Genome Sequencing Center for Infectious Disease"/>
            <person name="Wu L."/>
            <person name="Ma J."/>
        </authorList>
    </citation>
    <scope>NUCLEOTIDE SEQUENCE [LARGE SCALE GENOMIC DNA]</scope>
    <source>
        <strain evidence="5">CGMCC 4.7248</strain>
    </source>
</reference>
<keyword evidence="1" id="KW-0378">Hydrolase</keyword>
<dbReference type="InterPro" id="IPR011059">
    <property type="entry name" value="Metal-dep_hydrolase_composite"/>
</dbReference>
<dbReference type="EMBL" id="JBHSNY010000016">
    <property type="protein sequence ID" value="MFC5639084.1"/>
    <property type="molecule type" value="Genomic_DNA"/>
</dbReference>
<keyword evidence="5" id="KW-1185">Reference proteome</keyword>
<dbReference type="RefSeq" id="WP_381030868.1">
    <property type="nucleotide sequence ID" value="NZ_JBHSNY010000016.1"/>
</dbReference>
<organism evidence="4 5">
    <name type="scientific">Streptomyces bullii</name>
    <dbReference type="NCBI Taxonomy" id="349910"/>
    <lineage>
        <taxon>Bacteria</taxon>
        <taxon>Bacillati</taxon>
        <taxon>Actinomycetota</taxon>
        <taxon>Actinomycetes</taxon>
        <taxon>Kitasatosporales</taxon>
        <taxon>Streptomycetaceae</taxon>
        <taxon>Streptomyces</taxon>
    </lineage>
</organism>
<evidence type="ECO:0000313" key="5">
    <source>
        <dbReference type="Proteomes" id="UP001596154"/>
    </source>
</evidence>
<dbReference type="PANTHER" id="PTHR43794:SF11">
    <property type="entry name" value="AMIDOHYDROLASE-RELATED DOMAIN-CONTAINING PROTEIN"/>
    <property type="match status" value="1"/>
</dbReference>
<dbReference type="SUPFAM" id="SSF51338">
    <property type="entry name" value="Composite domain of metallo-dependent hydrolases"/>
    <property type="match status" value="1"/>
</dbReference>
<dbReference type="Pfam" id="PF01979">
    <property type="entry name" value="Amidohydro_1"/>
    <property type="match status" value="1"/>
</dbReference>
<dbReference type="Proteomes" id="UP001596154">
    <property type="component" value="Unassembled WGS sequence"/>
</dbReference>
<evidence type="ECO:0000313" key="4">
    <source>
        <dbReference type="EMBL" id="MFC5639084.1"/>
    </source>
</evidence>
<dbReference type="InterPro" id="IPR050287">
    <property type="entry name" value="MTA/SAH_deaminase"/>
</dbReference>
<gene>
    <name evidence="4" type="ORF">ACFPZJ_36165</name>
</gene>
<evidence type="ECO:0000259" key="3">
    <source>
        <dbReference type="Pfam" id="PF01979"/>
    </source>
</evidence>